<proteinExistence type="predicted"/>
<reference evidence="1" key="1">
    <citation type="submission" date="2018-06" db="EMBL/GenBank/DDBJ databases">
        <authorList>
            <person name="Zhirakovskaya E."/>
        </authorList>
    </citation>
    <scope>NUCLEOTIDE SEQUENCE</scope>
</reference>
<evidence type="ECO:0000313" key="1">
    <source>
        <dbReference type="EMBL" id="VAV86429.1"/>
    </source>
</evidence>
<accession>A0A3B0R251</accession>
<gene>
    <name evidence="1" type="ORF">MNBD_ALPHA02-545</name>
</gene>
<dbReference type="EMBL" id="UOED01000004">
    <property type="protein sequence ID" value="VAV86429.1"/>
    <property type="molecule type" value="Genomic_DNA"/>
</dbReference>
<evidence type="ECO:0008006" key="2">
    <source>
        <dbReference type="Google" id="ProtNLM"/>
    </source>
</evidence>
<name>A0A3B0R251_9ZZZZ</name>
<dbReference type="AlphaFoldDB" id="A0A3B0R251"/>
<organism evidence="1">
    <name type="scientific">hydrothermal vent metagenome</name>
    <dbReference type="NCBI Taxonomy" id="652676"/>
    <lineage>
        <taxon>unclassified sequences</taxon>
        <taxon>metagenomes</taxon>
        <taxon>ecological metagenomes</taxon>
    </lineage>
</organism>
<dbReference type="Gene3D" id="3.20.170.10">
    <property type="entry name" value="ADP-ribosylation domain"/>
    <property type="match status" value="1"/>
</dbReference>
<dbReference type="SUPFAM" id="SSF56399">
    <property type="entry name" value="ADP-ribosylation"/>
    <property type="match status" value="1"/>
</dbReference>
<sequence>MVEIVENKVFYHITRQLPYMRHPPLIVGESFSVGSATNSFFGFYEGCIEYPATIDGQKLLIKAVKYLKLFQDGTLTSPNPKHLADIAVEVSRHYLMLVRELIMEEVRKEERADAPSRQSCLWVVETKDEAEHWAGFLLGDSEPLSVTYERARSYWNGGIAENSEPEVLFSGVATVIELE</sequence>
<protein>
    <recommendedName>
        <fullName evidence="2">DUF2441 domain-containing protein</fullName>
    </recommendedName>
</protein>